<keyword evidence="2" id="KW-0808">Transferase</keyword>
<gene>
    <name evidence="5" type="ORF">AMK59_3097</name>
</gene>
<dbReference type="Gene3D" id="1.10.220.160">
    <property type="match status" value="1"/>
</dbReference>
<feature type="domain" description="SET" evidence="4">
    <location>
        <begin position="11"/>
        <end position="258"/>
    </location>
</feature>
<dbReference type="OrthoDB" id="1028014at2759"/>
<dbReference type="PANTHER" id="PTHR46165:SF5">
    <property type="entry name" value="RE32936P"/>
    <property type="match status" value="1"/>
</dbReference>
<dbReference type="GO" id="GO:0008276">
    <property type="term" value="F:protein methyltransferase activity"/>
    <property type="evidence" value="ECO:0007669"/>
    <property type="project" value="UniProtKB-ARBA"/>
</dbReference>
<dbReference type="InterPro" id="IPR052097">
    <property type="entry name" value="SET-MYND_domain_protein"/>
</dbReference>
<dbReference type="GO" id="GO:0042826">
    <property type="term" value="F:histone deacetylase binding"/>
    <property type="evidence" value="ECO:0007669"/>
    <property type="project" value="TreeGrafter"/>
</dbReference>
<keyword evidence="6" id="KW-1185">Reference proteome</keyword>
<dbReference type="GO" id="GO:0005737">
    <property type="term" value="C:cytoplasm"/>
    <property type="evidence" value="ECO:0007669"/>
    <property type="project" value="TreeGrafter"/>
</dbReference>
<comment type="caution">
    <text evidence="5">The sequence shown here is derived from an EMBL/GenBank/DDBJ whole genome shotgun (WGS) entry which is preliminary data.</text>
</comment>
<proteinExistence type="predicted"/>
<keyword evidence="1" id="KW-0489">Methyltransferase</keyword>
<dbReference type="InterPro" id="IPR046341">
    <property type="entry name" value="SET_dom_sf"/>
</dbReference>
<dbReference type="Gene3D" id="2.170.270.10">
    <property type="entry name" value="SET domain"/>
    <property type="match status" value="1"/>
</dbReference>
<organism evidence="5 6">
    <name type="scientific">Oryctes borbonicus</name>
    <dbReference type="NCBI Taxonomy" id="1629725"/>
    <lineage>
        <taxon>Eukaryota</taxon>
        <taxon>Metazoa</taxon>
        <taxon>Ecdysozoa</taxon>
        <taxon>Arthropoda</taxon>
        <taxon>Hexapoda</taxon>
        <taxon>Insecta</taxon>
        <taxon>Pterygota</taxon>
        <taxon>Neoptera</taxon>
        <taxon>Endopterygota</taxon>
        <taxon>Coleoptera</taxon>
        <taxon>Polyphaga</taxon>
        <taxon>Scarabaeiformia</taxon>
        <taxon>Scarabaeidae</taxon>
        <taxon>Dynastinae</taxon>
        <taxon>Oryctes</taxon>
    </lineage>
</organism>
<name>A0A0T6B4M6_9SCAR</name>
<dbReference type="Pfam" id="PF00856">
    <property type="entry name" value="SET"/>
    <property type="match status" value="1"/>
</dbReference>
<dbReference type="Proteomes" id="UP000051574">
    <property type="component" value="Unassembled WGS sequence"/>
</dbReference>
<evidence type="ECO:0000259" key="4">
    <source>
        <dbReference type="Pfam" id="PF00856"/>
    </source>
</evidence>
<evidence type="ECO:0000256" key="2">
    <source>
        <dbReference type="ARBA" id="ARBA00022679"/>
    </source>
</evidence>
<keyword evidence="3" id="KW-0949">S-adenosyl-L-methionine</keyword>
<evidence type="ECO:0000313" key="5">
    <source>
        <dbReference type="EMBL" id="KRT82312.1"/>
    </source>
</evidence>
<dbReference type="EMBL" id="LJIG01009822">
    <property type="protein sequence ID" value="KRT82312.1"/>
    <property type="molecule type" value="Genomic_DNA"/>
</dbReference>
<dbReference type="GO" id="GO:0008170">
    <property type="term" value="F:N-methyltransferase activity"/>
    <property type="evidence" value="ECO:0007669"/>
    <property type="project" value="UniProtKB-ARBA"/>
</dbReference>
<dbReference type="Gene3D" id="6.10.140.2220">
    <property type="match status" value="1"/>
</dbReference>
<dbReference type="GO" id="GO:0042051">
    <property type="term" value="P:compound eye photoreceptor development"/>
    <property type="evidence" value="ECO:0007669"/>
    <property type="project" value="TreeGrafter"/>
</dbReference>
<dbReference type="GO" id="GO:0008757">
    <property type="term" value="F:S-adenosylmethionine-dependent methyltransferase activity"/>
    <property type="evidence" value="ECO:0007669"/>
    <property type="project" value="UniProtKB-ARBA"/>
</dbReference>
<dbReference type="GO" id="GO:0005634">
    <property type="term" value="C:nucleus"/>
    <property type="evidence" value="ECO:0007669"/>
    <property type="project" value="TreeGrafter"/>
</dbReference>
<evidence type="ECO:0000256" key="3">
    <source>
        <dbReference type="ARBA" id="ARBA00022691"/>
    </source>
</evidence>
<dbReference type="GO" id="GO:0032259">
    <property type="term" value="P:methylation"/>
    <property type="evidence" value="ECO:0007669"/>
    <property type="project" value="UniProtKB-KW"/>
</dbReference>
<dbReference type="PANTHER" id="PTHR46165">
    <property type="entry name" value="SET AND MYND DOMAIN-CONTAINING PROTEIN 4"/>
    <property type="match status" value="1"/>
</dbReference>
<dbReference type="SUPFAM" id="SSF144232">
    <property type="entry name" value="HIT/MYND zinc finger-like"/>
    <property type="match status" value="1"/>
</dbReference>
<dbReference type="InterPro" id="IPR044421">
    <property type="entry name" value="SMYD4_SET"/>
</dbReference>
<dbReference type="InterPro" id="IPR001214">
    <property type="entry name" value="SET_dom"/>
</dbReference>
<sequence length="312" mass="35616">MKQAKGLGTFVAAQEDVKTGDVLVVESPYAACLTPDYFGTHCHHCFERLLAPVACPTCCSVAFCKNECRDLAVNIYHGFECKYLDLLIGSGMSILAHIALRMVTQNSLERMLKIYENRKLEKVYSLCTNEGLRRPEDFFQRTLMSCFLLRCLQKCGYFPNRKNDDCTPSEDELKVGELLLLHLQILQFNAHEIYEARYSQQHRFKGTKVANIGVAIYPTSSFFNHSCYPGVTRYFVGTSIVLTSIRPITAGDVIPENYGPIFTRRKLSERKTSLSARYWFNCQCIACVQDWPPFERGLENVSRKIRFVASFT</sequence>
<dbReference type="SUPFAM" id="SSF82199">
    <property type="entry name" value="SET domain"/>
    <property type="match status" value="1"/>
</dbReference>
<accession>A0A0T6B4M6</accession>
<dbReference type="AlphaFoldDB" id="A0A0T6B4M6"/>
<dbReference type="CDD" id="cd10536">
    <property type="entry name" value="SET_SMYD4"/>
    <property type="match status" value="1"/>
</dbReference>
<evidence type="ECO:0000256" key="1">
    <source>
        <dbReference type="ARBA" id="ARBA00022603"/>
    </source>
</evidence>
<evidence type="ECO:0000313" key="6">
    <source>
        <dbReference type="Proteomes" id="UP000051574"/>
    </source>
</evidence>
<protein>
    <submittedName>
        <fullName evidence="5">SET domain-containing protein</fullName>
    </submittedName>
</protein>
<reference evidence="5 6" key="1">
    <citation type="submission" date="2015-09" db="EMBL/GenBank/DDBJ databases">
        <title>Draft genome of the scarab beetle Oryctes borbonicus.</title>
        <authorList>
            <person name="Meyer J.M."/>
            <person name="Markov G.V."/>
            <person name="Baskaran P."/>
            <person name="Herrmann M."/>
            <person name="Sommer R.J."/>
            <person name="Roedelsperger C."/>
        </authorList>
    </citation>
    <scope>NUCLEOTIDE SEQUENCE [LARGE SCALE GENOMIC DNA]</scope>
    <source>
        <strain evidence="5">OB123</strain>
        <tissue evidence="5">Whole animal</tissue>
    </source>
</reference>